<keyword evidence="1" id="KW-0175">Coiled coil</keyword>
<feature type="transmembrane region" description="Helical" evidence="2">
    <location>
        <begin position="317"/>
        <end position="335"/>
    </location>
</feature>
<organism evidence="3 4">
    <name type="scientific">Christiangramia sediminicola</name>
    <dbReference type="NCBI Taxonomy" id="3073267"/>
    <lineage>
        <taxon>Bacteria</taxon>
        <taxon>Pseudomonadati</taxon>
        <taxon>Bacteroidota</taxon>
        <taxon>Flavobacteriia</taxon>
        <taxon>Flavobacteriales</taxon>
        <taxon>Flavobacteriaceae</taxon>
        <taxon>Christiangramia</taxon>
    </lineage>
</organism>
<proteinExistence type="predicted"/>
<evidence type="ECO:0000256" key="1">
    <source>
        <dbReference type="SAM" id="Coils"/>
    </source>
</evidence>
<accession>A0ABU1EU36</accession>
<name>A0ABU1EU36_9FLAO</name>
<keyword evidence="4" id="KW-1185">Reference proteome</keyword>
<evidence type="ECO:0000313" key="3">
    <source>
        <dbReference type="EMBL" id="MDR5591897.1"/>
    </source>
</evidence>
<comment type="caution">
    <text evidence="3">The sequence shown here is derived from an EMBL/GenBank/DDBJ whole genome shotgun (WGS) entry which is preliminary data.</text>
</comment>
<reference evidence="4" key="1">
    <citation type="submission" date="2023-07" db="EMBL/GenBank/DDBJ databases">
        <title>Christiangramia sp. SM2212., a novel bacterium of the family Flavobacteriaceae isolated from the sea sediment.</title>
        <authorList>
            <person name="Wang J."/>
            <person name="Zhang X."/>
        </authorList>
    </citation>
    <scope>NUCLEOTIDE SEQUENCE [LARGE SCALE GENOMIC DNA]</scope>
    <source>
        <strain evidence="4">SM2212</strain>
    </source>
</reference>
<keyword evidence="2" id="KW-1133">Transmembrane helix</keyword>
<feature type="transmembrane region" description="Helical" evidence="2">
    <location>
        <begin position="280"/>
        <end position="302"/>
    </location>
</feature>
<feature type="coiled-coil region" evidence="1">
    <location>
        <begin position="133"/>
        <end position="251"/>
    </location>
</feature>
<sequence length="416" mass="47223">MNTFETNIQNLLTDTDRISYFEEFAEKNPGFTYPVNNYPVGIEKTLTDFHYVKDILLDSIENGVFESLPIPLQFNFNNNITTMFNSPRNQNQFTVSVQQAYHQVVVSGLEFKLNDLEKFRATLKDVSNVKRSYSALIKKLDETKAKVDEIKKLNNQSNKVFEELKEKNETSIKTVDSTIQGLRRIEEITESVKQHNQVVENAKKEVVAFKENVDSFKTDINNSTAKTKAIIEDFENKREKVADLIEQSEKALKLKSSEGMSAALSAQYEEEGKIEKRRQWLIGAIIFIALTLFGLSLLIFKLDFFGANVDPDSPNAIIARIVFVGVTIAAASFAAKQYLNQKRLADNYGYKLVLAKSIVAFAEEIKKHDPEKAAEYMTNVLNELNKSPIEKENSGDVITKSNVNLLERLQSLFKPS</sequence>
<evidence type="ECO:0000256" key="2">
    <source>
        <dbReference type="SAM" id="Phobius"/>
    </source>
</evidence>
<evidence type="ECO:0000313" key="4">
    <source>
        <dbReference type="Proteomes" id="UP001257234"/>
    </source>
</evidence>
<dbReference type="Proteomes" id="UP001257234">
    <property type="component" value="Unassembled WGS sequence"/>
</dbReference>
<keyword evidence="2" id="KW-0472">Membrane</keyword>
<keyword evidence="2" id="KW-0812">Transmembrane</keyword>
<protein>
    <submittedName>
        <fullName evidence="3">Uncharacterized protein</fullName>
    </submittedName>
</protein>
<dbReference type="EMBL" id="JAVJIU010000006">
    <property type="protein sequence ID" value="MDR5591897.1"/>
    <property type="molecule type" value="Genomic_DNA"/>
</dbReference>
<gene>
    <name evidence="3" type="ORF">RE431_14735</name>
</gene>
<dbReference type="RefSeq" id="WP_309562730.1">
    <property type="nucleotide sequence ID" value="NZ_JAVJIU010000006.1"/>
</dbReference>